<dbReference type="Proteomes" id="UP000271603">
    <property type="component" value="Chromosome"/>
</dbReference>
<keyword evidence="2" id="KW-0460">Magnesium</keyword>
<protein>
    <submittedName>
        <fullName evidence="3">SAM dependent carboxyl methyltransferase</fullName>
    </submittedName>
</protein>
<dbReference type="InterPro" id="IPR005299">
    <property type="entry name" value="MeTrfase_7"/>
</dbReference>
<dbReference type="InterPro" id="IPR042086">
    <property type="entry name" value="MeTrfase_capping"/>
</dbReference>
<dbReference type="GO" id="GO:0008168">
    <property type="term" value="F:methyltransferase activity"/>
    <property type="evidence" value="ECO:0007669"/>
    <property type="project" value="UniProtKB-KW"/>
</dbReference>
<reference evidence="3 4" key="1">
    <citation type="submission" date="2018-12" db="EMBL/GenBank/DDBJ databases">
        <authorList>
            <consortium name="Pathogen Informatics"/>
        </authorList>
    </citation>
    <scope>NUCLEOTIDE SEQUENCE [LARGE SCALE GENOMIC DNA]</scope>
    <source>
        <strain evidence="3 4">NCTC9419</strain>
    </source>
</reference>
<name>A0A447QV06_SERRU</name>
<dbReference type="PANTHER" id="PTHR31009">
    <property type="entry name" value="S-ADENOSYL-L-METHIONINE:CARBOXYL METHYLTRANSFERASE FAMILY PROTEIN"/>
    <property type="match status" value="1"/>
</dbReference>
<keyword evidence="3" id="KW-0489">Methyltransferase</keyword>
<dbReference type="Pfam" id="PF03492">
    <property type="entry name" value="Methyltransf_7"/>
    <property type="match status" value="1"/>
</dbReference>
<dbReference type="AlphaFoldDB" id="A0A447QV06"/>
<evidence type="ECO:0000313" key="4">
    <source>
        <dbReference type="Proteomes" id="UP000271603"/>
    </source>
</evidence>
<accession>A0A447QV06</accession>
<dbReference type="GO" id="GO:0046872">
    <property type="term" value="F:metal ion binding"/>
    <property type="evidence" value="ECO:0007669"/>
    <property type="project" value="UniProtKB-KW"/>
</dbReference>
<dbReference type="InterPro" id="IPR029063">
    <property type="entry name" value="SAM-dependent_MTases_sf"/>
</dbReference>
<evidence type="ECO:0000256" key="1">
    <source>
        <dbReference type="ARBA" id="ARBA00022723"/>
    </source>
</evidence>
<organism evidence="3 4">
    <name type="scientific">Serratia rubidaea</name>
    <name type="common">Serratia marinorubra</name>
    <dbReference type="NCBI Taxonomy" id="61652"/>
    <lineage>
        <taxon>Bacteria</taxon>
        <taxon>Pseudomonadati</taxon>
        <taxon>Pseudomonadota</taxon>
        <taxon>Gammaproteobacteria</taxon>
        <taxon>Enterobacterales</taxon>
        <taxon>Yersiniaceae</taxon>
        <taxon>Serratia</taxon>
    </lineage>
</organism>
<keyword evidence="3" id="KW-0808">Transferase</keyword>
<evidence type="ECO:0000313" key="3">
    <source>
        <dbReference type="EMBL" id="VEA73892.1"/>
    </source>
</evidence>
<dbReference type="Gene3D" id="1.10.1200.270">
    <property type="entry name" value="Methyltransferase, alpha-helical capping domain"/>
    <property type="match status" value="1"/>
</dbReference>
<dbReference type="GO" id="GO:0032259">
    <property type="term" value="P:methylation"/>
    <property type="evidence" value="ECO:0007669"/>
    <property type="project" value="UniProtKB-KW"/>
</dbReference>
<proteinExistence type="predicted"/>
<keyword evidence="1" id="KW-0479">Metal-binding</keyword>
<evidence type="ECO:0000256" key="2">
    <source>
        <dbReference type="ARBA" id="ARBA00022842"/>
    </source>
</evidence>
<dbReference type="SUPFAM" id="SSF53335">
    <property type="entry name" value="S-adenosyl-L-methionine-dependent methyltransferases"/>
    <property type="match status" value="1"/>
</dbReference>
<gene>
    <name evidence="3" type="ORF">NCTC9419_05527</name>
</gene>
<sequence>MSSHRLHSQGVMESHGAYNQHAHIQNCGNLMVIPLIEQLLADSALTPTGSPIFLADYGASQGKNSLLPIGAAVKILRQRFPALPIIVAHNDRWNNDFNTLFQVLEQDENRYIDHTAQISYCAIGRSFFVPVLPAGSVLFGLSAYATLWLSQMPPANWDHIIAYKTSDAIRHLLALQASHDWTMFLNARAEELQPGGKLLVVQAGLDDNAESGFCDIMEHAVKVLDTMQREKYFSVAERERMKIGVYMRLAHEILAPFSTDDSSPALAVEHFSTTVLPDPAWQHYVHHGDALMLAQKQSRFFRATFMPSLLSALDARRDNAQRQQINNIFEEKLIARCAAHPAPIEQRAQTLIVVKPSC</sequence>
<dbReference type="EMBL" id="LR134155">
    <property type="protein sequence ID" value="VEA73892.1"/>
    <property type="molecule type" value="Genomic_DNA"/>
</dbReference>
<dbReference type="Gene3D" id="3.40.50.150">
    <property type="entry name" value="Vaccinia Virus protein VP39"/>
    <property type="match status" value="1"/>
</dbReference>